<feature type="transmembrane region" description="Helical" evidence="2">
    <location>
        <begin position="116"/>
        <end position="137"/>
    </location>
</feature>
<dbReference type="RefSeq" id="WP_143907297.1">
    <property type="nucleotide sequence ID" value="NZ_CP041765.1"/>
</dbReference>
<dbReference type="Proteomes" id="UP000317344">
    <property type="component" value="Chromosome"/>
</dbReference>
<organism evidence="3 4">
    <name type="scientific">Tomitella fengzijianii</name>
    <dbReference type="NCBI Taxonomy" id="2597660"/>
    <lineage>
        <taxon>Bacteria</taxon>
        <taxon>Bacillati</taxon>
        <taxon>Actinomycetota</taxon>
        <taxon>Actinomycetes</taxon>
        <taxon>Mycobacteriales</taxon>
        <taxon>Tomitella</taxon>
    </lineage>
</organism>
<evidence type="ECO:0000313" key="3">
    <source>
        <dbReference type="EMBL" id="QDQ97026.1"/>
    </source>
</evidence>
<reference evidence="3 4" key="2">
    <citation type="submission" date="2019-07" db="EMBL/GenBank/DDBJ databases">
        <authorList>
            <person name="Huang Y."/>
        </authorList>
    </citation>
    <scope>NUCLEOTIDE SEQUENCE [LARGE SCALE GENOMIC DNA]</scope>
    <source>
        <strain evidence="3 4">HY188</strain>
    </source>
</reference>
<feature type="transmembrane region" description="Helical" evidence="2">
    <location>
        <begin position="144"/>
        <end position="164"/>
    </location>
</feature>
<feature type="region of interest" description="Disordered" evidence="1">
    <location>
        <begin position="1"/>
        <end position="68"/>
    </location>
</feature>
<feature type="transmembrane region" description="Helical" evidence="2">
    <location>
        <begin position="184"/>
        <end position="208"/>
    </location>
</feature>
<feature type="compositionally biased region" description="Low complexity" evidence="1">
    <location>
        <begin position="367"/>
        <end position="378"/>
    </location>
</feature>
<feature type="compositionally biased region" description="Gly residues" evidence="1">
    <location>
        <begin position="48"/>
        <end position="68"/>
    </location>
</feature>
<accession>A0A516X1R7</accession>
<dbReference type="Pfam" id="PF17270">
    <property type="entry name" value="DUF5336"/>
    <property type="match status" value="1"/>
</dbReference>
<gene>
    <name evidence="3" type="ORF">FO059_06350</name>
</gene>
<reference evidence="3 4" key="1">
    <citation type="submission" date="2019-07" db="EMBL/GenBank/DDBJ databases">
        <title>Tomitella cavernea sp. nov., an actinomycete isolated from soil.</title>
        <authorList>
            <person name="Cheng J."/>
        </authorList>
    </citation>
    <scope>NUCLEOTIDE SEQUENCE [LARGE SCALE GENOMIC DNA]</scope>
    <source>
        <strain evidence="3 4">HY188</strain>
    </source>
</reference>
<protein>
    <recommendedName>
        <fullName evidence="5">34 kDa antigenic protein</fullName>
    </recommendedName>
</protein>
<feature type="compositionally biased region" description="Low complexity" evidence="1">
    <location>
        <begin position="244"/>
        <end position="270"/>
    </location>
</feature>
<keyword evidence="2" id="KW-0812">Transmembrane</keyword>
<feature type="compositionally biased region" description="Low complexity" evidence="1">
    <location>
        <begin position="305"/>
        <end position="319"/>
    </location>
</feature>
<sequence>MTYPQQGGYGAPQPGPQGAQPGPQDRQADPAQSDPRSRPGGAPDRPGPFGGGFGPPGQAPFGGRGQRGGGRDAIARAVAAAPATVALLGVAGFFFGFGPYLGTDDGYAPNFFGSMFGNPMVVALVLIAGLISALGMLPKQKPNPGLAAVASATAVLVLLCSLGFSDINNFFGGISRNIDPGVGAGWAFWAVLGIAVVQTAFSAIAVLVDAGILHAGAARPSGAWGQGAPDYQYGGPAPYGYGRPPQGYAAAPGPDPRYAQQPMQPQYGPQFGQGGPPAQPYGPGYGQGYGPQPGYAGPPPGGAAPGPRYGYPQSGPQGYSQGGPEWGTGQAYGGRPDPAGPVQSGGAYVQGAPPPEGDEDPTHMFRAASAGGAPAGDAPDTDRTGGGVAGNDTRDDPTD</sequence>
<evidence type="ECO:0000256" key="2">
    <source>
        <dbReference type="SAM" id="Phobius"/>
    </source>
</evidence>
<keyword evidence="2" id="KW-0472">Membrane</keyword>
<evidence type="ECO:0000313" key="4">
    <source>
        <dbReference type="Proteomes" id="UP000317344"/>
    </source>
</evidence>
<evidence type="ECO:0000256" key="1">
    <source>
        <dbReference type="SAM" id="MobiDB-lite"/>
    </source>
</evidence>
<feature type="transmembrane region" description="Helical" evidence="2">
    <location>
        <begin position="73"/>
        <end position="96"/>
    </location>
</feature>
<name>A0A516X1R7_9ACTN</name>
<proteinExistence type="predicted"/>
<dbReference type="InterPro" id="IPR035166">
    <property type="entry name" value="DUF5336"/>
</dbReference>
<feature type="region of interest" description="Disordered" evidence="1">
    <location>
        <begin position="244"/>
        <end position="399"/>
    </location>
</feature>
<dbReference type="EMBL" id="CP041765">
    <property type="protein sequence ID" value="QDQ97026.1"/>
    <property type="molecule type" value="Genomic_DNA"/>
</dbReference>
<keyword evidence="2" id="KW-1133">Transmembrane helix</keyword>
<dbReference type="KEGG" id="toy:FO059_06350"/>
<dbReference type="AlphaFoldDB" id="A0A516X1R7"/>
<evidence type="ECO:0008006" key="5">
    <source>
        <dbReference type="Google" id="ProtNLM"/>
    </source>
</evidence>
<feature type="compositionally biased region" description="Gly residues" evidence="1">
    <location>
        <begin position="320"/>
        <end position="332"/>
    </location>
</feature>
<keyword evidence="4" id="KW-1185">Reference proteome</keyword>